<organism evidence="4 5">
    <name type="scientific">Tsukamurella strandjordii</name>
    <dbReference type="NCBI Taxonomy" id="147577"/>
    <lineage>
        <taxon>Bacteria</taxon>
        <taxon>Bacillati</taxon>
        <taxon>Actinomycetota</taxon>
        <taxon>Actinomycetes</taxon>
        <taxon>Mycobacteriales</taxon>
        <taxon>Tsukamurellaceae</taxon>
        <taxon>Tsukamurella</taxon>
    </lineage>
</organism>
<dbReference type="InterPro" id="IPR036691">
    <property type="entry name" value="Endo/exonu/phosph_ase_sf"/>
</dbReference>
<feature type="domain" description="Endonuclease/exonuclease/phosphatase" evidence="3">
    <location>
        <begin position="44"/>
        <end position="383"/>
    </location>
</feature>
<feature type="signal peptide" evidence="2">
    <location>
        <begin position="1"/>
        <end position="24"/>
    </location>
</feature>
<keyword evidence="5" id="KW-1185">Reference proteome</keyword>
<keyword evidence="2" id="KW-0732">Signal</keyword>
<sequence>MQKLLAVLAVTSLVAACGSGSDGAAGAPSSSASARSDGTVRIATFNASLNRTKPGELRSDLSTPGNRQAQVIAEIIQRTNPDVLLINEFDYYADNAAADLFRSNYLQVAQNGQRAVEYPYAWSPPVNTGVPSGRDLNGDGRTDGPDDAYGFGQFPGQYGLLVLSKFPLDTPSIRTFQNFLWKDQPGNMLPRDYYGANADILRLSSKTHADVPITVDGKTIHLWVSHPTPPSFDGPEDRNGRRNFGEIRLSADYLAGGDRASYLYDDKGQRGGLPAGESFVLLGDQNSDPDDGDSVPGAIAQVLSLTQDPRPTSEGAEKAGEGSNHRTPSRYDTADFSKPTPGNLRVDYVLPSKDLTVAGTGVFWPAPGHPAADLMPPKTSSDHRLVWLDLKTS</sequence>
<dbReference type="GO" id="GO:0004519">
    <property type="term" value="F:endonuclease activity"/>
    <property type="evidence" value="ECO:0007669"/>
    <property type="project" value="UniProtKB-KW"/>
</dbReference>
<evidence type="ECO:0000259" key="3">
    <source>
        <dbReference type="Pfam" id="PF03372"/>
    </source>
</evidence>
<evidence type="ECO:0000256" key="1">
    <source>
        <dbReference type="SAM" id="MobiDB-lite"/>
    </source>
</evidence>
<dbReference type="InterPro" id="IPR005135">
    <property type="entry name" value="Endo/exonuclease/phosphatase"/>
</dbReference>
<dbReference type="Pfam" id="PF03372">
    <property type="entry name" value="Exo_endo_phos"/>
    <property type="match status" value="1"/>
</dbReference>
<dbReference type="EMBL" id="JAUTIX010000005">
    <property type="protein sequence ID" value="MDP0399129.1"/>
    <property type="molecule type" value="Genomic_DNA"/>
</dbReference>
<proteinExistence type="predicted"/>
<keyword evidence="4" id="KW-0255">Endonuclease</keyword>
<dbReference type="Proteomes" id="UP001178281">
    <property type="component" value="Unassembled WGS sequence"/>
</dbReference>
<name>A0AA90SHR2_9ACTN</name>
<dbReference type="RefSeq" id="WP_305111969.1">
    <property type="nucleotide sequence ID" value="NZ_JAUTIX010000005.1"/>
</dbReference>
<dbReference type="PROSITE" id="PS51257">
    <property type="entry name" value="PROKAR_LIPOPROTEIN"/>
    <property type="match status" value="1"/>
</dbReference>
<feature type="chain" id="PRO_5041701526" evidence="2">
    <location>
        <begin position="25"/>
        <end position="393"/>
    </location>
</feature>
<evidence type="ECO:0000313" key="5">
    <source>
        <dbReference type="Proteomes" id="UP001178281"/>
    </source>
</evidence>
<evidence type="ECO:0000313" key="4">
    <source>
        <dbReference type="EMBL" id="MDP0399129.1"/>
    </source>
</evidence>
<protein>
    <submittedName>
        <fullName evidence="4">Endonuclease/exonuclease/phosphatase family protein</fullName>
    </submittedName>
</protein>
<feature type="region of interest" description="Disordered" evidence="1">
    <location>
        <begin position="275"/>
        <end position="338"/>
    </location>
</feature>
<feature type="compositionally biased region" description="Basic and acidic residues" evidence="1">
    <location>
        <begin position="315"/>
        <end position="324"/>
    </location>
</feature>
<comment type="caution">
    <text evidence="4">The sequence shown here is derived from an EMBL/GenBank/DDBJ whole genome shotgun (WGS) entry which is preliminary data.</text>
</comment>
<dbReference type="AlphaFoldDB" id="A0AA90SHR2"/>
<keyword evidence="4" id="KW-0378">Hydrolase</keyword>
<gene>
    <name evidence="4" type="ORF">Q7X28_14450</name>
</gene>
<dbReference type="SUPFAM" id="SSF56219">
    <property type="entry name" value="DNase I-like"/>
    <property type="match status" value="1"/>
</dbReference>
<dbReference type="Gene3D" id="3.60.10.10">
    <property type="entry name" value="Endonuclease/exonuclease/phosphatase"/>
    <property type="match status" value="1"/>
</dbReference>
<evidence type="ECO:0000256" key="2">
    <source>
        <dbReference type="SAM" id="SignalP"/>
    </source>
</evidence>
<keyword evidence="4" id="KW-0540">Nuclease</keyword>
<reference evidence="4" key="1">
    <citation type="submission" date="2023-08" db="EMBL/GenBank/DDBJ databases">
        <title>The draft genome of Tsukamurella strandjordii strain 050030.</title>
        <authorList>
            <person name="Zhao F."/>
            <person name="Feng Y."/>
            <person name="Zong Z."/>
        </authorList>
    </citation>
    <scope>NUCLEOTIDE SEQUENCE</scope>
    <source>
        <strain evidence="4">050030</strain>
    </source>
</reference>
<accession>A0AA90SHR2</accession>